<dbReference type="AlphaFoldDB" id="A0A2S6CZU4"/>
<dbReference type="SUPFAM" id="SSF53335">
    <property type="entry name" value="S-adenosyl-L-methionine-dependent methyltransferases"/>
    <property type="match status" value="1"/>
</dbReference>
<keyword evidence="4 10" id="KW-0808">Transferase</keyword>
<evidence type="ECO:0000313" key="11">
    <source>
        <dbReference type="Proteomes" id="UP000239589"/>
    </source>
</evidence>
<evidence type="ECO:0000259" key="8">
    <source>
        <dbReference type="Pfam" id="PF02384"/>
    </source>
</evidence>
<dbReference type="OrthoDB" id="467945at2"/>
<dbReference type="GO" id="GO:0009007">
    <property type="term" value="F:site-specific DNA-methyltransferase (adenine-specific) activity"/>
    <property type="evidence" value="ECO:0007669"/>
    <property type="project" value="UniProtKB-EC"/>
</dbReference>
<dbReference type="GO" id="GO:0032259">
    <property type="term" value="P:methylation"/>
    <property type="evidence" value="ECO:0007669"/>
    <property type="project" value="UniProtKB-KW"/>
</dbReference>
<dbReference type="PRINTS" id="PR00507">
    <property type="entry name" value="N12N6MTFRASE"/>
</dbReference>
<evidence type="ECO:0000313" key="10">
    <source>
        <dbReference type="EMBL" id="PPJ65273.1"/>
    </source>
</evidence>
<comment type="catalytic activity">
    <reaction evidence="7">
        <text>a 2'-deoxyadenosine in DNA + S-adenosyl-L-methionine = an N(6)-methyl-2'-deoxyadenosine in DNA + S-adenosyl-L-homocysteine + H(+)</text>
        <dbReference type="Rhea" id="RHEA:15197"/>
        <dbReference type="Rhea" id="RHEA-COMP:12418"/>
        <dbReference type="Rhea" id="RHEA-COMP:12419"/>
        <dbReference type="ChEBI" id="CHEBI:15378"/>
        <dbReference type="ChEBI" id="CHEBI:57856"/>
        <dbReference type="ChEBI" id="CHEBI:59789"/>
        <dbReference type="ChEBI" id="CHEBI:90615"/>
        <dbReference type="ChEBI" id="CHEBI:90616"/>
        <dbReference type="EC" id="2.1.1.72"/>
    </reaction>
</comment>
<keyword evidence="11" id="KW-1185">Reference proteome</keyword>
<keyword evidence="5" id="KW-0949">S-adenosyl-L-methionine</keyword>
<keyword evidence="3 10" id="KW-0489">Methyltransferase</keyword>
<dbReference type="InterPro" id="IPR038333">
    <property type="entry name" value="T1MK-like_N_sf"/>
</dbReference>
<dbReference type="GO" id="GO:0008170">
    <property type="term" value="F:N-methyltransferase activity"/>
    <property type="evidence" value="ECO:0007669"/>
    <property type="project" value="InterPro"/>
</dbReference>
<evidence type="ECO:0000256" key="4">
    <source>
        <dbReference type="ARBA" id="ARBA00022679"/>
    </source>
</evidence>
<protein>
    <recommendedName>
        <fullName evidence="2">site-specific DNA-methyltransferase (adenine-specific)</fullName>
        <ecNumber evidence="2">2.1.1.72</ecNumber>
    </recommendedName>
</protein>
<proteinExistence type="inferred from homology"/>
<dbReference type="Pfam" id="PF02384">
    <property type="entry name" value="N6_Mtase"/>
    <property type="match status" value="1"/>
</dbReference>
<comment type="caution">
    <text evidence="10">The sequence shown here is derived from an EMBL/GenBank/DDBJ whole genome shotgun (WGS) entry which is preliminary data.</text>
</comment>
<dbReference type="EMBL" id="PGEM01000003">
    <property type="protein sequence ID" value="PPJ65273.1"/>
    <property type="molecule type" value="Genomic_DNA"/>
</dbReference>
<accession>A0A2S6CZU4</accession>
<dbReference type="PANTHER" id="PTHR42933:SF3">
    <property type="entry name" value="TYPE I RESTRICTION ENZYME MJAVIII METHYLASE SUBUNIT"/>
    <property type="match status" value="1"/>
</dbReference>
<dbReference type="InterPro" id="IPR003356">
    <property type="entry name" value="DNA_methylase_A-5"/>
</dbReference>
<dbReference type="PANTHER" id="PTHR42933">
    <property type="entry name" value="SLR6095 PROTEIN"/>
    <property type="match status" value="1"/>
</dbReference>
<organism evidence="10 11">
    <name type="scientific">Cuspidothrix issatschenkoi CHARLIE-1</name>
    <dbReference type="NCBI Taxonomy" id="2052836"/>
    <lineage>
        <taxon>Bacteria</taxon>
        <taxon>Bacillati</taxon>
        <taxon>Cyanobacteriota</taxon>
        <taxon>Cyanophyceae</taxon>
        <taxon>Nostocales</taxon>
        <taxon>Aphanizomenonaceae</taxon>
        <taxon>Cuspidothrix</taxon>
    </lineage>
</organism>
<dbReference type="InterPro" id="IPR029063">
    <property type="entry name" value="SAM-dependent_MTases_sf"/>
</dbReference>
<dbReference type="InterPro" id="IPR022749">
    <property type="entry name" value="D12N6_MeTrfase_N"/>
</dbReference>
<evidence type="ECO:0000256" key="2">
    <source>
        <dbReference type="ARBA" id="ARBA00011900"/>
    </source>
</evidence>
<dbReference type="Gene3D" id="1.20.1260.30">
    <property type="match status" value="1"/>
</dbReference>
<gene>
    <name evidence="10" type="ORF">CUN59_00180</name>
</gene>
<dbReference type="Proteomes" id="UP000239589">
    <property type="component" value="Unassembled WGS sequence"/>
</dbReference>
<dbReference type="Pfam" id="PF12161">
    <property type="entry name" value="HsdM_N"/>
    <property type="match status" value="1"/>
</dbReference>
<comment type="similarity">
    <text evidence="1">Belongs to the N(4)/N(6)-methyltransferase family.</text>
</comment>
<dbReference type="InterPro" id="IPR051537">
    <property type="entry name" value="DNA_Adenine_Mtase"/>
</dbReference>
<dbReference type="GO" id="GO:0009307">
    <property type="term" value="P:DNA restriction-modification system"/>
    <property type="evidence" value="ECO:0007669"/>
    <property type="project" value="UniProtKB-KW"/>
</dbReference>
<evidence type="ECO:0000256" key="1">
    <source>
        <dbReference type="ARBA" id="ARBA00006594"/>
    </source>
</evidence>
<evidence type="ECO:0000256" key="3">
    <source>
        <dbReference type="ARBA" id="ARBA00022603"/>
    </source>
</evidence>
<evidence type="ECO:0000256" key="5">
    <source>
        <dbReference type="ARBA" id="ARBA00022691"/>
    </source>
</evidence>
<sequence length="551" mass="63345">MLPRGTKKSTKKQPAENNTPGLLSILAEIDKTEERLDIPTMETWLWDAACKIRGSTDAPKYKDFILPLIFYKRLSDVFDDEYEKCAEKFGSGELARYFIEADHQDAIKNNRQPIVRYYIPQEYNWEKIRFHPKDGLGEFITTAMRKIADFNKNLSGILTLKDYNEKQHDQRVLDDDRLSDLIEVISRHRLGLKNANADILGEAYEYLLRKFAEGQGQSAGEFLTPSEVGWLIAEIIDPEPYTTVYDPTCGSGRLLIKPRLVFNRNHPGQESKAPRLFGQELNTTTFAIAKMNMFLQDFTDSIIEIGDTFRQPKFTEDNKLKRFDYIVSNPMWNDDNYDVDDYEADSFERFKVGIASKNTADWGWMQHIWASLKDHGRGAVVLDTGAVSRGSGSQQTNKERDIRKEFIERDRIEAVILLPENLFYNTTAPGVVIFLNRAKSAHRQGEFLLINAADYFIKGDPKNILTREGIQVVGEVFRSWETREKLSKVVKIEQLREADYNLSPSQFVDISEKFVHREIGDILADLAAARQAREWADKDLDEVLVKLNLGK</sequence>
<feature type="domain" description="DNA methylase adenine-specific" evidence="8">
    <location>
        <begin position="197"/>
        <end position="511"/>
    </location>
</feature>
<evidence type="ECO:0000259" key="9">
    <source>
        <dbReference type="Pfam" id="PF12161"/>
    </source>
</evidence>
<dbReference type="EC" id="2.1.1.72" evidence="2"/>
<keyword evidence="6" id="KW-0680">Restriction system</keyword>
<feature type="domain" description="N6 adenine-specific DNA methyltransferase N-terminal" evidence="9">
    <location>
        <begin position="44"/>
        <end position="184"/>
    </location>
</feature>
<dbReference type="Gene3D" id="3.40.50.150">
    <property type="entry name" value="Vaccinia Virus protein VP39"/>
    <property type="match status" value="1"/>
</dbReference>
<evidence type="ECO:0000256" key="7">
    <source>
        <dbReference type="ARBA" id="ARBA00047942"/>
    </source>
</evidence>
<dbReference type="GO" id="GO:0003677">
    <property type="term" value="F:DNA binding"/>
    <property type="evidence" value="ECO:0007669"/>
    <property type="project" value="InterPro"/>
</dbReference>
<evidence type="ECO:0000256" key="6">
    <source>
        <dbReference type="ARBA" id="ARBA00022747"/>
    </source>
</evidence>
<name>A0A2S6CZU4_9CYAN</name>
<reference evidence="10 11" key="1">
    <citation type="submission" date="2018-02" db="EMBL/GenBank/DDBJ databases">
        <title>Discovery of a pederin family compound in a non-symbiotic bloom-forming cyanobacterium.</title>
        <authorList>
            <person name="Kust A."/>
            <person name="Mares J."/>
            <person name="Jokela J."/>
            <person name="Urajova P."/>
            <person name="Hajek J."/>
            <person name="Saurav K."/>
            <person name="Voracova K."/>
            <person name="Fewer D.P."/>
            <person name="Haapaniemi E."/>
            <person name="Permi P."/>
            <person name="Rehakova K."/>
            <person name="Sivonen K."/>
            <person name="Hrouzek P."/>
        </authorList>
    </citation>
    <scope>NUCLEOTIDE SEQUENCE [LARGE SCALE GENOMIC DNA]</scope>
    <source>
        <strain evidence="10 11">CHARLIE-1</strain>
    </source>
</reference>